<evidence type="ECO:0000313" key="2">
    <source>
        <dbReference type="Proteomes" id="UP001204615"/>
    </source>
</evidence>
<keyword evidence="2" id="KW-1185">Reference proteome</keyword>
<proteinExistence type="predicted"/>
<gene>
    <name evidence="1" type="ORF">NC595_07160</name>
</gene>
<dbReference type="RefSeq" id="WP_253565650.1">
    <property type="nucleotide sequence ID" value="NZ_JAMZEK010000001.1"/>
</dbReference>
<organism evidence="1 2">
    <name type="scientific">Dyella lutea</name>
    <dbReference type="NCBI Taxonomy" id="2950441"/>
    <lineage>
        <taxon>Bacteria</taxon>
        <taxon>Pseudomonadati</taxon>
        <taxon>Pseudomonadota</taxon>
        <taxon>Gammaproteobacteria</taxon>
        <taxon>Lysobacterales</taxon>
        <taxon>Rhodanobacteraceae</taxon>
        <taxon>Dyella</taxon>
    </lineage>
</organism>
<name>A0ABT1F901_9GAMM</name>
<accession>A0ABT1F901</accession>
<comment type="caution">
    <text evidence="1">The sequence shown here is derived from an EMBL/GenBank/DDBJ whole genome shotgun (WGS) entry which is preliminary data.</text>
</comment>
<reference evidence="1 2" key="1">
    <citation type="submission" date="2022-06" db="EMBL/GenBank/DDBJ databases">
        <title>Dyella sp. Sa strain:Sa Genome sequencing.</title>
        <authorList>
            <person name="Park S."/>
        </authorList>
    </citation>
    <scope>NUCLEOTIDE SEQUENCE [LARGE SCALE GENOMIC DNA]</scope>
    <source>
        <strain evidence="1 2">Sa</strain>
    </source>
</reference>
<evidence type="ECO:0000313" key="1">
    <source>
        <dbReference type="EMBL" id="MCP1373837.1"/>
    </source>
</evidence>
<protein>
    <submittedName>
        <fullName evidence="1">Uncharacterized protein</fullName>
    </submittedName>
</protein>
<sequence length="337" mass="36739">MSQLLADTIEAQQWAQESIARHREGIYGEVVSGVIWSDARGADGQLLVEADPDALLKVLEQRSMPLLRDHDPGRPIGHVLDAARFQSPQGQHFVVAVLGYYTRATVQTFDELGLSEVVAPPVHELPEPSAHLLIEIATDPRDVPEAWIDELAAQAPLPVVRTSLSHNAADTAHDLIKVGLIFAALVWNPFVKAFATEAGKAAYAGVHAWLKDVVGRLRDRRSPVLSIESHHDGCHVAFLIRGVDVTSNYAAHEGLALAATQAAKVIATLKDRSMPAARLVYEFDRDAHRWYPSFAVLDNHRIIASTPTLIAAAAELPDGLSLGMRRSDMGNEPRGRL</sequence>
<dbReference type="Proteomes" id="UP001204615">
    <property type="component" value="Unassembled WGS sequence"/>
</dbReference>
<dbReference type="EMBL" id="JAMZEK010000001">
    <property type="protein sequence ID" value="MCP1373837.1"/>
    <property type="molecule type" value="Genomic_DNA"/>
</dbReference>